<keyword evidence="2" id="KW-1003">Cell membrane</keyword>
<feature type="transmembrane region" description="Helical" evidence="6">
    <location>
        <begin position="224"/>
        <end position="248"/>
    </location>
</feature>
<feature type="transmembrane region" description="Helical" evidence="6">
    <location>
        <begin position="7"/>
        <end position="26"/>
    </location>
</feature>
<evidence type="ECO:0000256" key="6">
    <source>
        <dbReference type="SAM" id="Phobius"/>
    </source>
</evidence>
<keyword evidence="5 6" id="KW-0472">Membrane</keyword>
<evidence type="ECO:0000256" key="3">
    <source>
        <dbReference type="ARBA" id="ARBA00022692"/>
    </source>
</evidence>
<dbReference type="Pfam" id="PF03706">
    <property type="entry name" value="LPG_synthase_TM"/>
    <property type="match status" value="1"/>
</dbReference>
<evidence type="ECO:0000256" key="1">
    <source>
        <dbReference type="ARBA" id="ARBA00004651"/>
    </source>
</evidence>
<evidence type="ECO:0000256" key="5">
    <source>
        <dbReference type="ARBA" id="ARBA00023136"/>
    </source>
</evidence>
<dbReference type="AlphaFoldDB" id="A0A5J4Q803"/>
<protein>
    <recommendedName>
        <fullName evidence="8">Flippase-like domain-containing protein</fullName>
    </recommendedName>
</protein>
<feature type="transmembrane region" description="Helical" evidence="6">
    <location>
        <begin position="38"/>
        <end position="61"/>
    </location>
</feature>
<feature type="transmembrane region" description="Helical" evidence="6">
    <location>
        <begin position="286"/>
        <end position="305"/>
    </location>
</feature>
<accession>A0A5J4Q803</accession>
<reference evidence="7" key="1">
    <citation type="submission" date="2019-03" db="EMBL/GenBank/DDBJ databases">
        <title>Single cell metagenomics reveals metabolic interactions within the superorganism composed of flagellate Streblomastix strix and complex community of Bacteroidetes bacteria on its surface.</title>
        <authorList>
            <person name="Treitli S.C."/>
            <person name="Kolisko M."/>
            <person name="Husnik F."/>
            <person name="Keeling P."/>
            <person name="Hampl V."/>
        </authorList>
    </citation>
    <scope>NUCLEOTIDE SEQUENCE</scope>
    <source>
        <strain evidence="7">STM</strain>
    </source>
</reference>
<keyword evidence="3 6" id="KW-0812">Transmembrane</keyword>
<evidence type="ECO:0000256" key="2">
    <source>
        <dbReference type="ARBA" id="ARBA00022475"/>
    </source>
</evidence>
<organism evidence="7">
    <name type="scientific">termite gut metagenome</name>
    <dbReference type="NCBI Taxonomy" id="433724"/>
    <lineage>
        <taxon>unclassified sequences</taxon>
        <taxon>metagenomes</taxon>
        <taxon>organismal metagenomes</taxon>
    </lineage>
</organism>
<dbReference type="GO" id="GO:0005886">
    <property type="term" value="C:plasma membrane"/>
    <property type="evidence" value="ECO:0007669"/>
    <property type="project" value="UniProtKB-SubCell"/>
</dbReference>
<gene>
    <name evidence="7" type="ORF">EZS27_033009</name>
</gene>
<dbReference type="PANTHER" id="PTHR39087:SF2">
    <property type="entry name" value="UPF0104 MEMBRANE PROTEIN MJ1595"/>
    <property type="match status" value="1"/>
</dbReference>
<evidence type="ECO:0000313" key="7">
    <source>
        <dbReference type="EMBL" id="KAA6316723.1"/>
    </source>
</evidence>
<dbReference type="PANTHER" id="PTHR39087">
    <property type="entry name" value="UPF0104 MEMBRANE PROTEIN MJ1595"/>
    <property type="match status" value="1"/>
</dbReference>
<name>A0A5J4Q803_9ZZZZ</name>
<proteinExistence type="predicted"/>
<dbReference type="InterPro" id="IPR022791">
    <property type="entry name" value="L-PG_synthase/AglD"/>
</dbReference>
<feature type="transmembrane region" description="Helical" evidence="6">
    <location>
        <begin position="150"/>
        <end position="170"/>
    </location>
</feature>
<evidence type="ECO:0000256" key="4">
    <source>
        <dbReference type="ARBA" id="ARBA00022989"/>
    </source>
</evidence>
<feature type="transmembrane region" description="Helical" evidence="6">
    <location>
        <begin position="254"/>
        <end position="274"/>
    </location>
</feature>
<keyword evidence="4 6" id="KW-1133">Transmembrane helix</keyword>
<sequence>MKSRFRNIFLGFGIIVILIMIFSFDMEYEELWESLKRAGYYLPSILVLWMGIYLLNTWAWYHIIRDGKKSYAPFSKVYKFTVSGFALNYVTPVGLMGGEPYRIMELTPYIGVERATSSVILYVMMHIFSHFCFWLSSVVLFICLYPVNGVMAAVLGVIALFCLLCVMVFIKGYRNGMAVAVVRLGSRVPLLKKYAARFAEKYKKQLETIDKQIALLHQKRKRTFYGALSLEYVARIASCAEVWLILNILTTDVSFLNCILITAFSSLVANLLFFMPMQLGGREGGFALAVGSLSLSGAYGVYTALITRVRELFWIVIGLALMKVGNKK</sequence>
<dbReference type="EMBL" id="SNRY01004779">
    <property type="protein sequence ID" value="KAA6316723.1"/>
    <property type="molecule type" value="Genomic_DNA"/>
</dbReference>
<feature type="transmembrane region" description="Helical" evidence="6">
    <location>
        <begin position="119"/>
        <end position="144"/>
    </location>
</feature>
<comment type="caution">
    <text evidence="7">The sequence shown here is derived from an EMBL/GenBank/DDBJ whole genome shotgun (WGS) entry which is preliminary data.</text>
</comment>
<evidence type="ECO:0008006" key="8">
    <source>
        <dbReference type="Google" id="ProtNLM"/>
    </source>
</evidence>
<comment type="subcellular location">
    <subcellularLocation>
        <location evidence="1">Cell membrane</location>
        <topology evidence="1">Multi-pass membrane protein</topology>
    </subcellularLocation>
</comment>